<dbReference type="AlphaFoldDB" id="A0A2T7D871"/>
<accession>A0A2T7D871</accession>
<evidence type="ECO:0000313" key="2">
    <source>
        <dbReference type="Proteomes" id="UP000244336"/>
    </source>
</evidence>
<organism evidence="1 2">
    <name type="scientific">Panicum hallii var. hallii</name>
    <dbReference type="NCBI Taxonomy" id="1504633"/>
    <lineage>
        <taxon>Eukaryota</taxon>
        <taxon>Viridiplantae</taxon>
        <taxon>Streptophyta</taxon>
        <taxon>Embryophyta</taxon>
        <taxon>Tracheophyta</taxon>
        <taxon>Spermatophyta</taxon>
        <taxon>Magnoliopsida</taxon>
        <taxon>Liliopsida</taxon>
        <taxon>Poales</taxon>
        <taxon>Poaceae</taxon>
        <taxon>PACMAD clade</taxon>
        <taxon>Panicoideae</taxon>
        <taxon>Panicodae</taxon>
        <taxon>Paniceae</taxon>
        <taxon>Panicinae</taxon>
        <taxon>Panicum</taxon>
        <taxon>Panicum sect. Panicum</taxon>
    </lineage>
</organism>
<name>A0A2T7D871_9POAL</name>
<dbReference type="Gramene" id="PUZ51760">
    <property type="protein sequence ID" value="PUZ51760"/>
    <property type="gene ID" value="GQ55_6G215300"/>
</dbReference>
<dbReference type="OrthoDB" id="689540at2759"/>
<dbReference type="EMBL" id="CM009754">
    <property type="protein sequence ID" value="PUZ51760.1"/>
    <property type="molecule type" value="Genomic_DNA"/>
</dbReference>
<keyword evidence="2" id="KW-1185">Reference proteome</keyword>
<evidence type="ECO:0008006" key="3">
    <source>
        <dbReference type="Google" id="ProtNLM"/>
    </source>
</evidence>
<protein>
    <recommendedName>
        <fullName evidence="3">Reverse transcriptase zinc-binding domain-containing protein</fullName>
    </recommendedName>
</protein>
<dbReference type="Proteomes" id="UP000244336">
    <property type="component" value="Chromosome 6"/>
</dbReference>
<evidence type="ECO:0000313" key="1">
    <source>
        <dbReference type="EMBL" id="PUZ51760.1"/>
    </source>
</evidence>
<dbReference type="STRING" id="1504633.A0A2T7D871"/>
<gene>
    <name evidence="1" type="ORF">GQ55_6G215300</name>
</gene>
<reference evidence="1 2" key="1">
    <citation type="submission" date="2018-04" db="EMBL/GenBank/DDBJ databases">
        <title>WGS assembly of Panicum hallii var. hallii HAL2.</title>
        <authorList>
            <person name="Lovell J."/>
            <person name="Jenkins J."/>
            <person name="Lowry D."/>
            <person name="Mamidi S."/>
            <person name="Sreedasyam A."/>
            <person name="Weng X."/>
            <person name="Barry K."/>
            <person name="Bonette J."/>
            <person name="Campitelli B."/>
            <person name="Daum C."/>
            <person name="Gordon S."/>
            <person name="Gould B."/>
            <person name="Lipzen A."/>
            <person name="MacQueen A."/>
            <person name="Palacio-Mejia J."/>
            <person name="Plott C."/>
            <person name="Shakirov E."/>
            <person name="Shu S."/>
            <person name="Yoshinaga Y."/>
            <person name="Zane M."/>
            <person name="Rokhsar D."/>
            <person name="Grimwood J."/>
            <person name="Schmutz J."/>
            <person name="Juenger T."/>
        </authorList>
    </citation>
    <scope>NUCLEOTIDE SEQUENCE [LARGE SCALE GENOMIC DNA]</scope>
    <source>
        <strain evidence="2">cv. HAL2</strain>
    </source>
</reference>
<proteinExistence type="predicted"/>
<sequence>MALPSYDCVLCTASVEETLEHLFLPCPFATACWGCRGLLGLHLPPQADIFEVIDSFKIQLHTPIFMNIVTLLCWSISRNDLIFQGLQPSSSNCLMVFKKELMLLVHRVKSKHKSLLEEWIAIFV</sequence>